<evidence type="ECO:0000313" key="3">
    <source>
        <dbReference type="EMBL" id="CAH2268080.1"/>
    </source>
</evidence>
<dbReference type="OrthoDB" id="415822at2759"/>
<dbReference type="EMBL" id="CAKXAJ010026417">
    <property type="protein sequence ID" value="CAH2268080.1"/>
    <property type="molecule type" value="Genomic_DNA"/>
</dbReference>
<accession>A0A8S4SIC4</accession>
<dbReference type="Proteomes" id="UP000838756">
    <property type="component" value="Unassembled WGS sequence"/>
</dbReference>
<comment type="caution">
    <text evidence="3">The sequence shown here is derived from an EMBL/GenBank/DDBJ whole genome shotgun (WGS) entry which is preliminary data.</text>
</comment>
<dbReference type="InterPro" id="IPR043502">
    <property type="entry name" value="DNA/RNA_pol_sf"/>
</dbReference>
<dbReference type="GO" id="GO:0071897">
    <property type="term" value="P:DNA biosynthetic process"/>
    <property type="evidence" value="ECO:0007669"/>
    <property type="project" value="UniProtKB-ARBA"/>
</dbReference>
<feature type="domain" description="Reverse transcriptase" evidence="2">
    <location>
        <begin position="1"/>
        <end position="143"/>
    </location>
</feature>
<proteinExistence type="predicted"/>
<dbReference type="InterPro" id="IPR000477">
    <property type="entry name" value="RT_dom"/>
</dbReference>
<evidence type="ECO:0000313" key="4">
    <source>
        <dbReference type="Proteomes" id="UP000838756"/>
    </source>
</evidence>
<dbReference type="PANTHER" id="PTHR33332">
    <property type="entry name" value="REVERSE TRANSCRIPTASE DOMAIN-CONTAINING PROTEIN"/>
    <property type="match status" value="1"/>
</dbReference>
<gene>
    <name evidence="3" type="primary">jg14784</name>
    <name evidence="3" type="ORF">PAEG_LOCUS26517</name>
</gene>
<dbReference type="PROSITE" id="PS50878">
    <property type="entry name" value="RT_POL"/>
    <property type="match status" value="1"/>
</dbReference>
<keyword evidence="4" id="KW-1185">Reference proteome</keyword>
<name>A0A8S4SIC4_9NEOP</name>
<dbReference type="Pfam" id="PF00078">
    <property type="entry name" value="RVT_1"/>
    <property type="match status" value="1"/>
</dbReference>
<sequence>MVGAYLSDRSIQYIGRDGLTHVREMSCGVPQGSVLGPLLWNLAYDAVLRVSLPPGVHLICYADDTMVLTEGNTFEKTLSLAEVGLARVVTKIHGLGLRVAPHKTEALWFHKLPRRLEPPSTSVRVGDADVQVSKHLKYLGLTLDGRWGFEEHFERLVPRIQKVAGAMHGLLPNLGGPQEGVRRLYAEVVRSIALYGSPVWSKRLSSVQRLRTKLNSVQRKMAIRVARGYRTISFEAATVLARCPPFDILADMDARIYAESRTISQRSTDAEVEPKALRQQARQQAITIWRVRLEQERNARQRTVGAILPNFEAWLARSRGNVTFRLTQVLTGHGCFGEYLCRIGREATPRCHHCGENQDTAQHTLAECSAWNPERVALVSHVGSDLFPSAVVAAMLAEDEAWIAMVTFCEIVMAKKEAAERDRERADPSRRRPRRADGNHRPIPSDL</sequence>
<organism evidence="3 4">
    <name type="scientific">Pararge aegeria aegeria</name>
    <dbReference type="NCBI Taxonomy" id="348720"/>
    <lineage>
        <taxon>Eukaryota</taxon>
        <taxon>Metazoa</taxon>
        <taxon>Ecdysozoa</taxon>
        <taxon>Arthropoda</taxon>
        <taxon>Hexapoda</taxon>
        <taxon>Insecta</taxon>
        <taxon>Pterygota</taxon>
        <taxon>Neoptera</taxon>
        <taxon>Endopterygota</taxon>
        <taxon>Lepidoptera</taxon>
        <taxon>Glossata</taxon>
        <taxon>Ditrysia</taxon>
        <taxon>Papilionoidea</taxon>
        <taxon>Nymphalidae</taxon>
        <taxon>Satyrinae</taxon>
        <taxon>Satyrini</taxon>
        <taxon>Parargina</taxon>
        <taxon>Pararge</taxon>
    </lineage>
</organism>
<feature type="compositionally biased region" description="Basic and acidic residues" evidence="1">
    <location>
        <begin position="417"/>
        <end position="440"/>
    </location>
</feature>
<evidence type="ECO:0000256" key="1">
    <source>
        <dbReference type="SAM" id="MobiDB-lite"/>
    </source>
</evidence>
<reference evidence="3" key="1">
    <citation type="submission" date="2022-03" db="EMBL/GenBank/DDBJ databases">
        <authorList>
            <person name="Lindestad O."/>
        </authorList>
    </citation>
    <scope>NUCLEOTIDE SEQUENCE</scope>
</reference>
<dbReference type="SUPFAM" id="SSF56672">
    <property type="entry name" value="DNA/RNA polymerases"/>
    <property type="match status" value="1"/>
</dbReference>
<dbReference type="AlphaFoldDB" id="A0A8S4SIC4"/>
<evidence type="ECO:0000259" key="2">
    <source>
        <dbReference type="PROSITE" id="PS50878"/>
    </source>
</evidence>
<feature type="region of interest" description="Disordered" evidence="1">
    <location>
        <begin position="417"/>
        <end position="447"/>
    </location>
</feature>
<protein>
    <submittedName>
        <fullName evidence="3">Jg14784 protein</fullName>
    </submittedName>
</protein>